<dbReference type="RefSeq" id="WP_047754854.1">
    <property type="nucleotide sequence ID" value="NZ_CAJUHA010000017.1"/>
</dbReference>
<dbReference type="InterPro" id="IPR008995">
    <property type="entry name" value="Mo/tungstate-bd_C_term_dom"/>
</dbReference>
<organism evidence="5 6">
    <name type="scientific">Kosmotoga pacifica</name>
    <dbReference type="NCBI Taxonomy" id="1330330"/>
    <lineage>
        <taxon>Bacteria</taxon>
        <taxon>Thermotogati</taxon>
        <taxon>Thermotogota</taxon>
        <taxon>Thermotogae</taxon>
        <taxon>Kosmotogales</taxon>
        <taxon>Kosmotogaceae</taxon>
        <taxon>Kosmotoga</taxon>
    </lineage>
</organism>
<keyword evidence="6" id="KW-1185">Reference proteome</keyword>
<proteinExistence type="predicted"/>
<accession>A0A0G2ZDS7</accession>
<evidence type="ECO:0000256" key="3">
    <source>
        <dbReference type="ARBA" id="ARBA00022840"/>
    </source>
</evidence>
<protein>
    <submittedName>
        <fullName evidence="5">Sugar ABC transporter ATP-binding protein</fullName>
    </submittedName>
</protein>
<evidence type="ECO:0000256" key="2">
    <source>
        <dbReference type="ARBA" id="ARBA00022741"/>
    </source>
</evidence>
<evidence type="ECO:0000313" key="6">
    <source>
        <dbReference type="Proteomes" id="UP000035159"/>
    </source>
</evidence>
<feature type="domain" description="ABC transporter" evidence="4">
    <location>
        <begin position="4"/>
        <end position="235"/>
    </location>
</feature>
<name>A0A0G2ZDS7_9BACT</name>
<gene>
    <name evidence="5" type="ORF">IX53_07720</name>
</gene>
<dbReference type="SUPFAM" id="SSF52540">
    <property type="entry name" value="P-loop containing nucleoside triphosphate hydrolases"/>
    <property type="match status" value="1"/>
</dbReference>
<dbReference type="InterPro" id="IPR015855">
    <property type="entry name" value="ABC_transpr_MalK-like"/>
</dbReference>
<dbReference type="AlphaFoldDB" id="A0A0G2ZDS7"/>
<keyword evidence="3 5" id="KW-0067">ATP-binding</keyword>
<reference evidence="5 6" key="1">
    <citation type="submission" date="2015-04" db="EMBL/GenBank/DDBJ databases">
        <title>Complete Genome Sequence of Kosmotoga pacifica SLHLJ1.</title>
        <authorList>
            <person name="Jiang L.J."/>
            <person name="Shao Z.Z."/>
            <person name="Jebbar M."/>
        </authorList>
    </citation>
    <scope>NUCLEOTIDE SEQUENCE [LARGE SCALE GENOMIC DNA]</scope>
    <source>
        <strain evidence="5 6">SLHLJ1</strain>
    </source>
</reference>
<keyword evidence="1" id="KW-0813">Transport</keyword>
<dbReference type="CDD" id="cd03301">
    <property type="entry name" value="ABC_MalK_N"/>
    <property type="match status" value="1"/>
</dbReference>
<dbReference type="Proteomes" id="UP000035159">
    <property type="component" value="Chromosome"/>
</dbReference>
<dbReference type="PANTHER" id="PTHR43875">
    <property type="entry name" value="MALTODEXTRIN IMPORT ATP-BINDING PROTEIN MSMX"/>
    <property type="match status" value="1"/>
</dbReference>
<dbReference type="EMBL" id="CP011232">
    <property type="protein sequence ID" value="AKI97719.1"/>
    <property type="molecule type" value="Genomic_DNA"/>
</dbReference>
<dbReference type="InterPro" id="IPR027417">
    <property type="entry name" value="P-loop_NTPase"/>
</dbReference>
<evidence type="ECO:0000313" key="5">
    <source>
        <dbReference type="EMBL" id="AKI97719.1"/>
    </source>
</evidence>
<dbReference type="InterPro" id="IPR047641">
    <property type="entry name" value="ABC_transpr_MalK/UgpC-like"/>
</dbReference>
<dbReference type="GO" id="GO:0055052">
    <property type="term" value="C:ATP-binding cassette (ABC) transporter complex, substrate-binding subunit-containing"/>
    <property type="evidence" value="ECO:0007669"/>
    <property type="project" value="TreeGrafter"/>
</dbReference>
<dbReference type="OrthoDB" id="9802264at2"/>
<dbReference type="InterPro" id="IPR017871">
    <property type="entry name" value="ABC_transporter-like_CS"/>
</dbReference>
<keyword evidence="2" id="KW-0547">Nucleotide-binding</keyword>
<dbReference type="PANTHER" id="PTHR43875:SF1">
    <property type="entry name" value="OSMOPROTECTIVE COMPOUNDS UPTAKE ATP-BINDING PROTEIN GGTA"/>
    <property type="match status" value="1"/>
</dbReference>
<dbReference type="InterPro" id="IPR040582">
    <property type="entry name" value="OB_MalK-like"/>
</dbReference>
<dbReference type="KEGG" id="kpf:IX53_07720"/>
<sequence>MATLELIKLSKRYGKSVWGAKDVNLKVEDKEFIVFLGPSGCGKTTTLRMIAGLEEVTEGKVLIDDQDVTDMPPRKRNVSMVFQSYAVWPHMTVYENIAFALKLKKVEKSEIDKIVRDVADLTGIGEYLERYPRQLSGGQRQRVALARAIAVKPKLFLMDEPLSNLDAKLRVRMRTELKAIHHKTEATTIFVTHDQSEAMSMADRIVVMKDGKIVQIGTPDEVYFDSADVFVAGFIGTPPTNFLEVEVKRDKGEVFLVHPSFSFKLNDQLLPYLKDYDKGRLIMGIRPESIQINSGNTIFREKVLVVEPQGSHQVVAIELNGKIMKIVVPSFPKYSPDEIIDISFDEKRVMFFDIETEERLKIENK</sequence>
<dbReference type="SMART" id="SM00382">
    <property type="entry name" value="AAA"/>
    <property type="match status" value="1"/>
</dbReference>
<dbReference type="InterPro" id="IPR003593">
    <property type="entry name" value="AAA+_ATPase"/>
</dbReference>
<dbReference type="GO" id="GO:0016887">
    <property type="term" value="F:ATP hydrolysis activity"/>
    <property type="evidence" value="ECO:0007669"/>
    <property type="project" value="InterPro"/>
</dbReference>
<dbReference type="Gene3D" id="2.40.50.140">
    <property type="entry name" value="Nucleic acid-binding proteins"/>
    <property type="match status" value="1"/>
</dbReference>
<dbReference type="Gene3D" id="3.40.50.300">
    <property type="entry name" value="P-loop containing nucleotide triphosphate hydrolases"/>
    <property type="match status" value="1"/>
</dbReference>
<dbReference type="PATRIC" id="fig|1330330.3.peg.1563"/>
<dbReference type="SUPFAM" id="SSF50331">
    <property type="entry name" value="MOP-like"/>
    <property type="match status" value="1"/>
</dbReference>
<dbReference type="PROSITE" id="PS50893">
    <property type="entry name" value="ABC_TRANSPORTER_2"/>
    <property type="match status" value="1"/>
</dbReference>
<dbReference type="GO" id="GO:0005524">
    <property type="term" value="F:ATP binding"/>
    <property type="evidence" value="ECO:0007669"/>
    <property type="project" value="UniProtKB-KW"/>
</dbReference>
<dbReference type="Gene3D" id="2.40.50.100">
    <property type="match status" value="1"/>
</dbReference>
<dbReference type="InterPro" id="IPR012340">
    <property type="entry name" value="NA-bd_OB-fold"/>
</dbReference>
<dbReference type="PROSITE" id="PS00211">
    <property type="entry name" value="ABC_TRANSPORTER_1"/>
    <property type="match status" value="1"/>
</dbReference>
<dbReference type="STRING" id="1330330.IX53_07720"/>
<dbReference type="Pfam" id="PF00005">
    <property type="entry name" value="ABC_tran"/>
    <property type="match status" value="1"/>
</dbReference>
<dbReference type="GO" id="GO:0008643">
    <property type="term" value="P:carbohydrate transport"/>
    <property type="evidence" value="ECO:0007669"/>
    <property type="project" value="InterPro"/>
</dbReference>
<evidence type="ECO:0000259" key="4">
    <source>
        <dbReference type="PROSITE" id="PS50893"/>
    </source>
</evidence>
<dbReference type="FunFam" id="3.40.50.300:FF:000042">
    <property type="entry name" value="Maltose/maltodextrin ABC transporter, ATP-binding protein"/>
    <property type="match status" value="1"/>
</dbReference>
<evidence type="ECO:0000256" key="1">
    <source>
        <dbReference type="ARBA" id="ARBA00022448"/>
    </source>
</evidence>
<dbReference type="GO" id="GO:0140359">
    <property type="term" value="F:ABC-type transporter activity"/>
    <property type="evidence" value="ECO:0007669"/>
    <property type="project" value="InterPro"/>
</dbReference>
<dbReference type="Pfam" id="PF17912">
    <property type="entry name" value="OB_MalK"/>
    <property type="match status" value="1"/>
</dbReference>
<dbReference type="InterPro" id="IPR003439">
    <property type="entry name" value="ABC_transporter-like_ATP-bd"/>
</dbReference>